<dbReference type="InterPro" id="IPR023430">
    <property type="entry name" value="Pept_HybD-like_dom_sf"/>
</dbReference>
<dbReference type="PRINTS" id="PR00446">
    <property type="entry name" value="HYDRGNUPTAKE"/>
</dbReference>
<dbReference type="GO" id="GO:0016485">
    <property type="term" value="P:protein processing"/>
    <property type="evidence" value="ECO:0007669"/>
    <property type="project" value="TreeGrafter"/>
</dbReference>
<protein>
    <submittedName>
        <fullName evidence="5">Hydrogenase maturation protease</fullName>
    </submittedName>
</protein>
<dbReference type="OrthoDB" id="9794619at2"/>
<dbReference type="STRING" id="341036.SAMN05660649_02379"/>
<evidence type="ECO:0000313" key="6">
    <source>
        <dbReference type="Proteomes" id="UP000199337"/>
    </source>
</evidence>
<dbReference type="PANTHER" id="PTHR30302">
    <property type="entry name" value="HYDROGENASE 1 MATURATION PROTEASE"/>
    <property type="match status" value="1"/>
</dbReference>
<evidence type="ECO:0000256" key="2">
    <source>
        <dbReference type="ARBA" id="ARBA00022670"/>
    </source>
</evidence>
<keyword evidence="3" id="KW-0064">Aspartyl protease</keyword>
<dbReference type="RefSeq" id="WP_092471590.1">
    <property type="nucleotide sequence ID" value="NZ_FOOX01000008.1"/>
</dbReference>
<organism evidence="5 6">
    <name type="scientific">Desulfotruncus arcticus DSM 17038</name>
    <dbReference type="NCBI Taxonomy" id="1121424"/>
    <lineage>
        <taxon>Bacteria</taxon>
        <taxon>Bacillati</taxon>
        <taxon>Bacillota</taxon>
        <taxon>Clostridia</taxon>
        <taxon>Eubacteriales</taxon>
        <taxon>Desulfallaceae</taxon>
        <taxon>Desulfotruncus</taxon>
    </lineage>
</organism>
<accession>A0A1I2U3V2</accession>
<evidence type="ECO:0000313" key="5">
    <source>
        <dbReference type="EMBL" id="SFG69271.1"/>
    </source>
</evidence>
<evidence type="ECO:0000256" key="3">
    <source>
        <dbReference type="ARBA" id="ARBA00022750"/>
    </source>
</evidence>
<dbReference type="Gene3D" id="3.40.50.1450">
    <property type="entry name" value="HybD-like"/>
    <property type="match status" value="1"/>
</dbReference>
<dbReference type="SUPFAM" id="SSF53163">
    <property type="entry name" value="HybD-like"/>
    <property type="match status" value="1"/>
</dbReference>
<sequence length="146" mass="15682">MKTILIGIGNPVLTDDAVGIKVAEQLSGFVDTRVLTTTGFDVIDAVLGYDRALIIDGVCAGAKPGTILELNTRELMADLEFSGTHNMHLGAALDLGYRLFGREMPSEIIIFAVEVQDVVNFSTHCTPAVEAAIPELVQRVRAVLEN</sequence>
<keyword evidence="2 5" id="KW-0645">Protease</keyword>
<dbReference type="InterPro" id="IPR000671">
    <property type="entry name" value="Peptidase_A31"/>
</dbReference>
<dbReference type="Proteomes" id="UP000199337">
    <property type="component" value="Unassembled WGS sequence"/>
</dbReference>
<dbReference type="NCBIfam" id="TIGR00072">
    <property type="entry name" value="hydrog_prot"/>
    <property type="match status" value="1"/>
</dbReference>
<name>A0A1I2U3V2_9FIRM</name>
<dbReference type="GO" id="GO:0004190">
    <property type="term" value="F:aspartic-type endopeptidase activity"/>
    <property type="evidence" value="ECO:0007669"/>
    <property type="project" value="UniProtKB-KW"/>
</dbReference>
<dbReference type="AlphaFoldDB" id="A0A1I2U3V2"/>
<gene>
    <name evidence="5" type="ORF">SAMN05660649_02379</name>
</gene>
<comment type="similarity">
    <text evidence="1">Belongs to the peptidase A31 family.</text>
</comment>
<dbReference type="PANTHER" id="PTHR30302:SF1">
    <property type="entry name" value="HYDROGENASE 2 MATURATION PROTEASE"/>
    <property type="match status" value="1"/>
</dbReference>
<keyword evidence="4" id="KW-0378">Hydrolase</keyword>
<dbReference type="Pfam" id="PF01750">
    <property type="entry name" value="HycI"/>
    <property type="match status" value="1"/>
</dbReference>
<dbReference type="GO" id="GO:0008047">
    <property type="term" value="F:enzyme activator activity"/>
    <property type="evidence" value="ECO:0007669"/>
    <property type="project" value="InterPro"/>
</dbReference>
<keyword evidence="6" id="KW-1185">Reference proteome</keyword>
<proteinExistence type="inferred from homology"/>
<evidence type="ECO:0000256" key="4">
    <source>
        <dbReference type="ARBA" id="ARBA00022801"/>
    </source>
</evidence>
<dbReference type="CDD" id="cd00518">
    <property type="entry name" value="H2MP"/>
    <property type="match status" value="1"/>
</dbReference>
<reference evidence="6" key="1">
    <citation type="submission" date="2016-10" db="EMBL/GenBank/DDBJ databases">
        <authorList>
            <person name="Varghese N."/>
            <person name="Submissions S."/>
        </authorList>
    </citation>
    <scope>NUCLEOTIDE SEQUENCE [LARGE SCALE GENOMIC DNA]</scope>
    <source>
        <strain evidence="6">DSM 17038</strain>
    </source>
</reference>
<evidence type="ECO:0000256" key="1">
    <source>
        <dbReference type="ARBA" id="ARBA00006814"/>
    </source>
</evidence>
<dbReference type="EMBL" id="FOOX01000008">
    <property type="protein sequence ID" value="SFG69271.1"/>
    <property type="molecule type" value="Genomic_DNA"/>
</dbReference>